<gene>
    <name evidence="2" type="ORF">I633_21996</name>
</gene>
<reference evidence="2 3" key="1">
    <citation type="journal article" date="2013" name="Genome Biol. Evol.">
        <title>Genomic Diversity of "Deep Ecotype" Alteromonas macleodii Isolates: Evidence for Pan-Mediterranean Clonal Frames.</title>
        <authorList>
            <person name="Lopez-Perez M."/>
            <person name="Gonzaga A."/>
            <person name="Rodriguez-Valera F."/>
        </authorList>
    </citation>
    <scope>NUCLEOTIDE SEQUENCE [LARGE SCALE GENOMIC DNA]</scope>
    <source>
        <strain evidence="3">'English Channel 615'</strain>
        <plasmid evidence="3">Plasmid</plasmid>
    </source>
</reference>
<feature type="transmembrane region" description="Helical" evidence="1">
    <location>
        <begin position="42"/>
        <end position="66"/>
    </location>
</feature>
<keyword evidence="1" id="KW-0812">Transmembrane</keyword>
<keyword evidence="2" id="KW-0614">Plasmid</keyword>
<geneLocation type="plasmid" evidence="2">
    <name>unnamed</name>
</geneLocation>
<protein>
    <submittedName>
        <fullName evidence="2">Uncharacterized protein</fullName>
    </submittedName>
</protein>
<accession>S5ALQ3</accession>
<dbReference type="EMBL" id="CP004847">
    <property type="protein sequence ID" value="AGP79826.1"/>
    <property type="molecule type" value="Genomic_DNA"/>
</dbReference>
<proteinExistence type="predicted"/>
<dbReference type="BioCyc" id="AMAC1300253:G12YX-3473-MONOMER"/>
<evidence type="ECO:0000313" key="3">
    <source>
        <dbReference type="Proteomes" id="UP000014909"/>
    </source>
</evidence>
<dbReference type="Proteomes" id="UP000014909">
    <property type="component" value="Plasmid unnamed"/>
</dbReference>
<name>S5ALQ3_9ALTE</name>
<evidence type="ECO:0000313" key="2">
    <source>
        <dbReference type="EMBL" id="AGP79826.1"/>
    </source>
</evidence>
<dbReference type="HOGENOM" id="CLU_1346594_0_0_6"/>
<keyword evidence="1" id="KW-1133">Transmembrane helix</keyword>
<organism evidence="2 3">
    <name type="scientific">Alteromonas mediterranea 615</name>
    <dbReference type="NCBI Taxonomy" id="1300253"/>
    <lineage>
        <taxon>Bacteria</taxon>
        <taxon>Pseudomonadati</taxon>
        <taxon>Pseudomonadota</taxon>
        <taxon>Gammaproteobacteria</taxon>
        <taxon>Alteromonadales</taxon>
        <taxon>Alteromonadaceae</taxon>
        <taxon>Alteromonas/Salinimonas group</taxon>
        <taxon>Alteromonas</taxon>
    </lineage>
</organism>
<dbReference type="KEGG" id="amh:I633_21996"/>
<evidence type="ECO:0000256" key="1">
    <source>
        <dbReference type="SAM" id="Phobius"/>
    </source>
</evidence>
<dbReference type="PATRIC" id="fig|1300253.3.peg.4589"/>
<dbReference type="AlphaFoldDB" id="S5ALQ3"/>
<keyword evidence="1" id="KW-0472">Membrane</keyword>
<sequence length="203" mass="23089">MNRTLLTFIILTVLAFLSVLLPYGCAFSTHISENSQDWANFGSYVGGTLSPIIATLALFGLGLTIFQQKQQQQLSSLETAIRNIESDFEACLFKTEVNVSGHECNSYDILMSLAFPEWDKIIPNKNSIDLETEYSYFSDEIRLFETFGVAAGHLNQLRLYVNKHHELSKTNVLSKYYSRKYKTANLRLISTGYLESEKKWESA</sequence>